<dbReference type="Proteomes" id="UP000828048">
    <property type="component" value="Chromosome 12"/>
</dbReference>
<proteinExistence type="predicted"/>
<dbReference type="EMBL" id="CM037162">
    <property type="protein sequence ID" value="KAH7864006.1"/>
    <property type="molecule type" value="Genomic_DNA"/>
</dbReference>
<sequence>MDMLSPGIDAMMFMDMLGPGIDAMMFMVANVDTPDMFKHNCLRSVGKKWRDWKDELKKDFYDIYDNYEDCLANCPDRVDADQWSILVKFWGTKTAKTRSTTNHASRKKQTIGHTSGRKSHCRVRAELKAKKGGVDPDRVEVFTKTHTKSNGNPVDEASASAIRRLEEGASQIPQDSSERAALREELFTELHAEVRQEVLAEVGGEIDLLKREYVRMAAQVASIGHPLPPPNGNRDGDRDVGGDHTQSMSEHN</sequence>
<accession>A0ACB7ZF36</accession>
<evidence type="ECO:0000313" key="2">
    <source>
        <dbReference type="Proteomes" id="UP000828048"/>
    </source>
</evidence>
<keyword evidence="2" id="KW-1185">Reference proteome</keyword>
<gene>
    <name evidence="1" type="ORF">Vadar_024548</name>
</gene>
<evidence type="ECO:0000313" key="1">
    <source>
        <dbReference type="EMBL" id="KAH7864006.1"/>
    </source>
</evidence>
<organism evidence="1 2">
    <name type="scientific">Vaccinium darrowii</name>
    <dbReference type="NCBI Taxonomy" id="229202"/>
    <lineage>
        <taxon>Eukaryota</taxon>
        <taxon>Viridiplantae</taxon>
        <taxon>Streptophyta</taxon>
        <taxon>Embryophyta</taxon>
        <taxon>Tracheophyta</taxon>
        <taxon>Spermatophyta</taxon>
        <taxon>Magnoliopsida</taxon>
        <taxon>eudicotyledons</taxon>
        <taxon>Gunneridae</taxon>
        <taxon>Pentapetalae</taxon>
        <taxon>asterids</taxon>
        <taxon>Ericales</taxon>
        <taxon>Ericaceae</taxon>
        <taxon>Vaccinioideae</taxon>
        <taxon>Vaccinieae</taxon>
        <taxon>Vaccinium</taxon>
    </lineage>
</organism>
<name>A0ACB7ZF36_9ERIC</name>
<reference evidence="1 2" key="1">
    <citation type="journal article" date="2021" name="Hortic Res">
        <title>High-quality reference genome and annotation aids understanding of berry development for evergreen blueberry (Vaccinium darrowii).</title>
        <authorList>
            <person name="Yu J."/>
            <person name="Hulse-Kemp A.M."/>
            <person name="Babiker E."/>
            <person name="Staton M."/>
        </authorList>
    </citation>
    <scope>NUCLEOTIDE SEQUENCE [LARGE SCALE GENOMIC DNA]</scope>
    <source>
        <strain evidence="2">cv. NJ 8807/NJ 8810</strain>
        <tissue evidence="1">Young leaf</tissue>
    </source>
</reference>
<protein>
    <submittedName>
        <fullName evidence="1">Uncharacterized protein</fullName>
    </submittedName>
</protein>
<comment type="caution">
    <text evidence="1">The sequence shown here is derived from an EMBL/GenBank/DDBJ whole genome shotgun (WGS) entry which is preliminary data.</text>
</comment>